<proteinExistence type="predicted"/>
<organism evidence="1 2">
    <name type="scientific">Catharanthus roseus</name>
    <name type="common">Madagascar periwinkle</name>
    <name type="synonym">Vinca rosea</name>
    <dbReference type="NCBI Taxonomy" id="4058"/>
    <lineage>
        <taxon>Eukaryota</taxon>
        <taxon>Viridiplantae</taxon>
        <taxon>Streptophyta</taxon>
        <taxon>Embryophyta</taxon>
        <taxon>Tracheophyta</taxon>
        <taxon>Spermatophyta</taxon>
        <taxon>Magnoliopsida</taxon>
        <taxon>eudicotyledons</taxon>
        <taxon>Gunneridae</taxon>
        <taxon>Pentapetalae</taxon>
        <taxon>asterids</taxon>
        <taxon>lamiids</taxon>
        <taxon>Gentianales</taxon>
        <taxon>Apocynaceae</taxon>
        <taxon>Rauvolfioideae</taxon>
        <taxon>Vinceae</taxon>
        <taxon>Catharanthinae</taxon>
        <taxon>Catharanthus</taxon>
    </lineage>
</organism>
<evidence type="ECO:0000313" key="1">
    <source>
        <dbReference type="EMBL" id="KAI5668819.1"/>
    </source>
</evidence>
<comment type="caution">
    <text evidence="1">The sequence shown here is derived from an EMBL/GenBank/DDBJ whole genome shotgun (WGS) entry which is preliminary data.</text>
</comment>
<dbReference type="Proteomes" id="UP001060085">
    <property type="component" value="Linkage Group LG04"/>
</dbReference>
<dbReference type="EMBL" id="CM044704">
    <property type="protein sequence ID" value="KAI5668819.1"/>
    <property type="molecule type" value="Genomic_DNA"/>
</dbReference>
<gene>
    <name evidence="1" type="ORF">M9H77_18672</name>
</gene>
<protein>
    <submittedName>
        <fullName evidence="1">Uncharacterized protein</fullName>
    </submittedName>
</protein>
<sequence length="110" mass="13260">MARRMEEEYQGKIAIFKEMIQDLYPKPFYCLVCKWRNPRNQAWEVPKFKMKGGKIFLDPIAYENFIERRTRDHSTIFGGETICTRRLKTSWLKASNEEFRVQIEGLEEFT</sequence>
<evidence type="ECO:0000313" key="2">
    <source>
        <dbReference type="Proteomes" id="UP001060085"/>
    </source>
</evidence>
<name>A0ACC0B833_CATRO</name>
<keyword evidence="2" id="KW-1185">Reference proteome</keyword>
<reference evidence="2" key="1">
    <citation type="journal article" date="2023" name="Nat. Plants">
        <title>Single-cell RNA sequencing provides a high-resolution roadmap for understanding the multicellular compartmentation of specialized metabolism.</title>
        <authorList>
            <person name="Sun S."/>
            <person name="Shen X."/>
            <person name="Li Y."/>
            <person name="Li Y."/>
            <person name="Wang S."/>
            <person name="Li R."/>
            <person name="Zhang H."/>
            <person name="Shen G."/>
            <person name="Guo B."/>
            <person name="Wei J."/>
            <person name="Xu J."/>
            <person name="St-Pierre B."/>
            <person name="Chen S."/>
            <person name="Sun C."/>
        </authorList>
    </citation>
    <scope>NUCLEOTIDE SEQUENCE [LARGE SCALE GENOMIC DNA]</scope>
</reference>
<accession>A0ACC0B833</accession>